<feature type="transmembrane region" description="Helical" evidence="1">
    <location>
        <begin position="63"/>
        <end position="89"/>
    </location>
</feature>
<name>A0A432WT57_9GAMM</name>
<dbReference type="Proteomes" id="UP000286934">
    <property type="component" value="Unassembled WGS sequence"/>
</dbReference>
<feature type="transmembrane region" description="Helical" evidence="1">
    <location>
        <begin position="101"/>
        <end position="120"/>
    </location>
</feature>
<dbReference type="RefSeq" id="WP_126807809.1">
    <property type="nucleotide sequence ID" value="NZ_PIPP01000003.1"/>
</dbReference>
<dbReference type="EMBL" id="PIPP01000003">
    <property type="protein sequence ID" value="RUO36934.1"/>
    <property type="molecule type" value="Genomic_DNA"/>
</dbReference>
<keyword evidence="1" id="KW-1133">Transmembrane helix</keyword>
<protein>
    <submittedName>
        <fullName evidence="2">Uncharacterized protein</fullName>
    </submittedName>
</protein>
<reference evidence="3" key="1">
    <citation type="journal article" date="2018" name="Front. Microbiol.">
        <title>Genome-Based Analysis Reveals the Taxonomy and Diversity of the Family Idiomarinaceae.</title>
        <authorList>
            <person name="Liu Y."/>
            <person name="Lai Q."/>
            <person name="Shao Z."/>
        </authorList>
    </citation>
    <scope>NUCLEOTIDE SEQUENCE [LARGE SCALE GENOMIC DNA]</scope>
    <source>
        <strain evidence="3">AIS</strain>
    </source>
</reference>
<comment type="caution">
    <text evidence="2">The sequence shown here is derived from an EMBL/GenBank/DDBJ whole genome shotgun (WGS) entry which is preliminary data.</text>
</comment>
<gene>
    <name evidence="2" type="ORF">CWE13_08805</name>
</gene>
<accession>A0A432WT57</accession>
<sequence>MNEREKTQLNSDFKDYIKANDAEHTLDSYRRTMEGVLGNPYINDLGSLFSDWQGHATISMKRAFFSISALSIIQIFVFGEAFLAQLGILGVEATPTNTVRLLIVVTVSLLCSGALYLAAINRDKANRNYKATRLTKQLDAHLNAEKELREIYDKFRVDTNNTSGTFATALIGPSVFKSKYERYRNLQSILHHYQHLIKPSQRKQWLLDKYDIFVIPTIGILAIILMWLFWLLCQTECQSDMEARNSLYLSSPSLNFMTTGKA</sequence>
<feature type="transmembrane region" description="Helical" evidence="1">
    <location>
        <begin position="212"/>
        <end position="232"/>
    </location>
</feature>
<dbReference type="AlphaFoldDB" id="A0A432WT57"/>
<evidence type="ECO:0000313" key="3">
    <source>
        <dbReference type="Proteomes" id="UP000286934"/>
    </source>
</evidence>
<proteinExistence type="predicted"/>
<keyword evidence="1" id="KW-0812">Transmembrane</keyword>
<organism evidence="2 3">
    <name type="scientific">Aliidiomarina shirensis</name>
    <dbReference type="NCBI Taxonomy" id="1048642"/>
    <lineage>
        <taxon>Bacteria</taxon>
        <taxon>Pseudomonadati</taxon>
        <taxon>Pseudomonadota</taxon>
        <taxon>Gammaproteobacteria</taxon>
        <taxon>Alteromonadales</taxon>
        <taxon>Idiomarinaceae</taxon>
        <taxon>Aliidiomarina</taxon>
    </lineage>
</organism>
<dbReference type="OrthoDB" id="9852795at2"/>
<keyword evidence="3" id="KW-1185">Reference proteome</keyword>
<evidence type="ECO:0000256" key="1">
    <source>
        <dbReference type="SAM" id="Phobius"/>
    </source>
</evidence>
<evidence type="ECO:0000313" key="2">
    <source>
        <dbReference type="EMBL" id="RUO36934.1"/>
    </source>
</evidence>
<keyword evidence="1" id="KW-0472">Membrane</keyword>